<keyword evidence="1" id="KW-0472">Membrane</keyword>
<dbReference type="PANTHER" id="PTHR12147:SF26">
    <property type="entry name" value="PEPTIDASE M28 DOMAIN-CONTAINING PROTEIN"/>
    <property type="match status" value="1"/>
</dbReference>
<evidence type="ECO:0000259" key="2">
    <source>
        <dbReference type="Pfam" id="PF04389"/>
    </source>
</evidence>
<name>A0A5B8XSP6_9DELT</name>
<accession>A0A5B8XSP6</accession>
<gene>
    <name evidence="3" type="ORF">FRD01_15205</name>
</gene>
<dbReference type="SUPFAM" id="SSF53187">
    <property type="entry name" value="Zn-dependent exopeptidases"/>
    <property type="match status" value="1"/>
</dbReference>
<dbReference type="InterPro" id="IPR045175">
    <property type="entry name" value="M28_fam"/>
</dbReference>
<organism evidence="3 4">
    <name type="scientific">Microvenator marinus</name>
    <dbReference type="NCBI Taxonomy" id="2600177"/>
    <lineage>
        <taxon>Bacteria</taxon>
        <taxon>Deltaproteobacteria</taxon>
        <taxon>Bradymonadales</taxon>
        <taxon>Microvenatoraceae</taxon>
        <taxon>Microvenator</taxon>
    </lineage>
</organism>
<dbReference type="EMBL" id="CP042467">
    <property type="protein sequence ID" value="QED28555.1"/>
    <property type="molecule type" value="Genomic_DNA"/>
</dbReference>
<keyword evidence="1" id="KW-0812">Transmembrane</keyword>
<keyword evidence="1" id="KW-1133">Transmembrane helix</keyword>
<dbReference type="Gene3D" id="3.40.630.10">
    <property type="entry name" value="Zn peptidases"/>
    <property type="match status" value="1"/>
</dbReference>
<dbReference type="InterPro" id="IPR007484">
    <property type="entry name" value="Peptidase_M28"/>
</dbReference>
<dbReference type="Proteomes" id="UP000321595">
    <property type="component" value="Chromosome"/>
</dbReference>
<dbReference type="KEGG" id="bbae:FRD01_15205"/>
<proteinExistence type="predicted"/>
<keyword evidence="4" id="KW-1185">Reference proteome</keyword>
<dbReference type="AlphaFoldDB" id="A0A5B8XSP6"/>
<dbReference type="PANTHER" id="PTHR12147">
    <property type="entry name" value="METALLOPEPTIDASE M28 FAMILY MEMBER"/>
    <property type="match status" value="1"/>
</dbReference>
<dbReference type="OrthoDB" id="9789219at2"/>
<dbReference type="GO" id="GO:0008235">
    <property type="term" value="F:metalloexopeptidase activity"/>
    <property type="evidence" value="ECO:0007669"/>
    <property type="project" value="InterPro"/>
</dbReference>
<evidence type="ECO:0000313" key="3">
    <source>
        <dbReference type="EMBL" id="QED28555.1"/>
    </source>
</evidence>
<evidence type="ECO:0000256" key="1">
    <source>
        <dbReference type="SAM" id="Phobius"/>
    </source>
</evidence>
<feature type="domain" description="Peptidase M28" evidence="2">
    <location>
        <begin position="127"/>
        <end position="342"/>
    </location>
</feature>
<sequence>MLRCQSNAADSTIEILQMSTVTMAKIKNVLILLTVSLLVIGLSFWLFLYWCTTMPGTPYEGELPAKNTIELQKRLERDVLSLTQLRRNYSKPDEYESSVAFIEARLAGLGLESTRQAVPTERGDAFNVIAIIPGTAKTKDTLVIGAHYDTYASTPGADDNASGVAGGLELARVFKDKPAAKNLLFVFYANEEPPYFQTEGMGSLVHAKSLANDPNIKAIGMFSLEMLGYYDTAPNTQNYPPPLDSFYPDRGDFIAFVGSMSYRDIVTFSTGVFRDSVDFPAYGFAGPGFIRAIGFSDQWSYWQVGIPALMVTDTAFFRNDNYHTSGDTPDTLDWDRFARVVEGLEPVFRAFDER</sequence>
<reference evidence="3 4" key="1">
    <citation type="submission" date="2019-08" db="EMBL/GenBank/DDBJ databases">
        <authorList>
            <person name="Liang Q."/>
        </authorList>
    </citation>
    <scope>NUCLEOTIDE SEQUENCE [LARGE SCALE GENOMIC DNA]</scope>
    <source>
        <strain evidence="3 4">V1718</strain>
    </source>
</reference>
<protein>
    <submittedName>
        <fullName evidence="3">M28 family peptidase</fullName>
    </submittedName>
</protein>
<dbReference type="GO" id="GO:0006508">
    <property type="term" value="P:proteolysis"/>
    <property type="evidence" value="ECO:0007669"/>
    <property type="project" value="InterPro"/>
</dbReference>
<feature type="transmembrane region" description="Helical" evidence="1">
    <location>
        <begin position="29"/>
        <end position="50"/>
    </location>
</feature>
<dbReference type="Pfam" id="PF04389">
    <property type="entry name" value="Peptidase_M28"/>
    <property type="match status" value="1"/>
</dbReference>
<evidence type="ECO:0000313" key="4">
    <source>
        <dbReference type="Proteomes" id="UP000321595"/>
    </source>
</evidence>